<dbReference type="Pfam" id="PF20789">
    <property type="entry name" value="4HBT_3C"/>
    <property type="match status" value="1"/>
</dbReference>
<accession>A0A7X1G194</accession>
<dbReference type="EMBL" id="JACLAX010000015">
    <property type="protein sequence ID" value="MBC2670142.1"/>
    <property type="molecule type" value="Genomic_DNA"/>
</dbReference>
<dbReference type="InterPro" id="IPR042171">
    <property type="entry name" value="Acyl-CoA_hotdog"/>
</dbReference>
<reference evidence="3 4" key="1">
    <citation type="submission" date="2020-08" db="EMBL/GenBank/DDBJ databases">
        <title>The genome sequence of type strain Novosphingobium piscinae KCTC 42194.</title>
        <authorList>
            <person name="Liu Y."/>
        </authorList>
    </citation>
    <scope>NUCLEOTIDE SEQUENCE [LARGE SCALE GENOMIC DNA]</scope>
    <source>
        <strain evidence="3 4">KCTC 42194</strain>
    </source>
</reference>
<keyword evidence="4" id="KW-1185">Reference proteome</keyword>
<feature type="domain" description="Acyl-CoA thioesterase-like N-terminal HotDog" evidence="1">
    <location>
        <begin position="22"/>
        <end position="104"/>
    </location>
</feature>
<evidence type="ECO:0000313" key="4">
    <source>
        <dbReference type="Proteomes" id="UP000551327"/>
    </source>
</evidence>
<dbReference type="AlphaFoldDB" id="A0A7X1G194"/>
<name>A0A7X1G194_9SPHN</name>
<dbReference type="Proteomes" id="UP000551327">
    <property type="component" value="Unassembled WGS sequence"/>
</dbReference>
<protein>
    <submittedName>
        <fullName evidence="3">Thioesterase family protein</fullName>
    </submittedName>
</protein>
<dbReference type="RefSeq" id="WP_185680007.1">
    <property type="nucleotide sequence ID" value="NZ_JACLAX010000015.1"/>
</dbReference>
<proteinExistence type="predicted"/>
<dbReference type="SUPFAM" id="SSF54637">
    <property type="entry name" value="Thioesterase/thiol ester dehydrase-isomerase"/>
    <property type="match status" value="2"/>
</dbReference>
<dbReference type="CDD" id="cd03443">
    <property type="entry name" value="PaaI_thioesterase"/>
    <property type="match status" value="1"/>
</dbReference>
<feature type="domain" description="Acyl-CoA thioesterase-like C-terminal" evidence="2">
    <location>
        <begin position="133"/>
        <end position="256"/>
    </location>
</feature>
<comment type="caution">
    <text evidence="3">The sequence shown here is derived from an EMBL/GenBank/DDBJ whole genome shotgun (WGS) entry which is preliminary data.</text>
</comment>
<dbReference type="InterPro" id="IPR049449">
    <property type="entry name" value="TesB_ACOT8-like_N"/>
</dbReference>
<dbReference type="InterPro" id="IPR029069">
    <property type="entry name" value="HotDog_dom_sf"/>
</dbReference>
<evidence type="ECO:0000259" key="2">
    <source>
        <dbReference type="Pfam" id="PF20789"/>
    </source>
</evidence>
<dbReference type="InterPro" id="IPR049450">
    <property type="entry name" value="ACOT8-like_C"/>
</dbReference>
<dbReference type="Gene3D" id="2.40.160.210">
    <property type="entry name" value="Acyl-CoA thioesterase, double hotdog domain"/>
    <property type="match status" value="1"/>
</dbReference>
<evidence type="ECO:0000259" key="1">
    <source>
        <dbReference type="Pfam" id="PF13622"/>
    </source>
</evidence>
<gene>
    <name evidence="3" type="ORF">H7F53_13385</name>
</gene>
<sequence length="260" mass="27771">MSFAAILAGAEALDDGFAVVVPETWMQGRTTYGGFTAALALVAARQVGGELPPLRSAVVSFVGPASGRVEARARELRRGRNAVWVEARVEGEGGTALTATFVFMAAVPSALSLNDAAPPAELIARDEAMPFNPPPLAPAFLRHHLEVRFALPRPAERRADLCHWVRLKPASAVEPMLELVLLADALPPAALPLMNPATPISSMTWQVNLLTAAPQTEDGWWLLRSTADYAQHGCSSQRMQVWNSAGEPMAIGMQSIALFG</sequence>
<dbReference type="Pfam" id="PF13622">
    <property type="entry name" value="4HBT_3"/>
    <property type="match status" value="1"/>
</dbReference>
<evidence type="ECO:0000313" key="3">
    <source>
        <dbReference type="EMBL" id="MBC2670142.1"/>
    </source>
</evidence>
<organism evidence="3 4">
    <name type="scientific">Novosphingobium piscinae</name>
    <dbReference type="NCBI Taxonomy" id="1507448"/>
    <lineage>
        <taxon>Bacteria</taxon>
        <taxon>Pseudomonadati</taxon>
        <taxon>Pseudomonadota</taxon>
        <taxon>Alphaproteobacteria</taxon>
        <taxon>Sphingomonadales</taxon>
        <taxon>Sphingomonadaceae</taxon>
        <taxon>Novosphingobium</taxon>
    </lineage>
</organism>